<sequence length="276" mass="31332">MGSLLEALWGFHTNKVLSTVDPESYAYELGWFSDHGYNDFACVLKDSDWDSDTRTGELLRIEAKSMNILADESKGHFDELLEKLGEEDLLLILIWTWEAVDTAISRQVYPYILDHFIGKARSVASLRDALHLARGGSFVDRNSCPDHCDPTICQHHGEPLNAAGTRERLSGPSSCRGANVSYAANFGGLVRMIKTDSDAARQEFRRFRANDDDAHAYISFTHRNYPDEEANQYLLNEWKAIAQDLGIQTKGLNKVEIISSIREKYPEYREKLRLIL</sequence>
<name>A0ABR8BTI2_APHFL</name>
<keyword evidence="2" id="KW-1185">Reference proteome</keyword>
<reference evidence="1 2" key="1">
    <citation type="journal article" date="2020" name="ISME J.">
        <title>Comparative genomics reveals insights into cyanobacterial evolution and habitat adaptation.</title>
        <authorList>
            <person name="Chen M.Y."/>
            <person name="Teng W.K."/>
            <person name="Zhao L."/>
            <person name="Hu C.X."/>
            <person name="Zhou Y.K."/>
            <person name="Han B.P."/>
            <person name="Song L.R."/>
            <person name="Shu W.S."/>
        </authorList>
    </citation>
    <scope>NUCLEOTIDE SEQUENCE [LARGE SCALE GENOMIC DNA]</scope>
    <source>
        <strain evidence="1 2">FACHB-1040</strain>
    </source>
</reference>
<protein>
    <recommendedName>
        <fullName evidence="3">DUF4365 domain-containing protein</fullName>
    </recommendedName>
</protein>
<proteinExistence type="predicted"/>
<dbReference type="RefSeq" id="WP_168634938.1">
    <property type="nucleotide sequence ID" value="NZ_JACJQT010000002.1"/>
</dbReference>
<organism evidence="1 2">
    <name type="scientific">Aphanizomenon flos-aquae FACHB-1040</name>
    <dbReference type="NCBI Taxonomy" id="2692887"/>
    <lineage>
        <taxon>Bacteria</taxon>
        <taxon>Bacillati</taxon>
        <taxon>Cyanobacteriota</taxon>
        <taxon>Cyanophyceae</taxon>
        <taxon>Nostocales</taxon>
        <taxon>Aphanizomenonaceae</taxon>
        <taxon>Aphanizomenon</taxon>
    </lineage>
</organism>
<gene>
    <name evidence="1" type="ORF">H6F99_01405</name>
</gene>
<evidence type="ECO:0000313" key="2">
    <source>
        <dbReference type="Proteomes" id="UP000606721"/>
    </source>
</evidence>
<accession>A0ABR8BTI2</accession>
<evidence type="ECO:0000313" key="1">
    <source>
        <dbReference type="EMBL" id="MBD2277026.1"/>
    </source>
</evidence>
<evidence type="ECO:0008006" key="3">
    <source>
        <dbReference type="Google" id="ProtNLM"/>
    </source>
</evidence>
<comment type="caution">
    <text evidence="1">The sequence shown here is derived from an EMBL/GenBank/DDBJ whole genome shotgun (WGS) entry which is preliminary data.</text>
</comment>
<dbReference type="EMBL" id="JACJQT010000002">
    <property type="protein sequence ID" value="MBD2277026.1"/>
    <property type="molecule type" value="Genomic_DNA"/>
</dbReference>
<dbReference type="Proteomes" id="UP000606721">
    <property type="component" value="Unassembled WGS sequence"/>
</dbReference>